<evidence type="ECO:0000256" key="1">
    <source>
        <dbReference type="ARBA" id="ARBA00001657"/>
    </source>
</evidence>
<keyword evidence="4" id="KW-0378">Hydrolase</keyword>
<evidence type="ECO:0000259" key="6">
    <source>
        <dbReference type="Pfam" id="PF21365"/>
    </source>
</evidence>
<dbReference type="Gene3D" id="2.60.40.1180">
    <property type="entry name" value="Golgi alpha-mannosidase II"/>
    <property type="match status" value="1"/>
</dbReference>
<dbReference type="Pfam" id="PF01055">
    <property type="entry name" value="Glyco_hydro_31_2nd"/>
    <property type="match status" value="1"/>
</dbReference>
<dbReference type="EC" id="3.2.1.20" evidence="3"/>
<keyword evidence="8" id="KW-1185">Reference proteome</keyword>
<keyword evidence="4" id="KW-0326">Glycosidase</keyword>
<dbReference type="InterPro" id="IPR013780">
    <property type="entry name" value="Glyco_hydro_b"/>
</dbReference>
<dbReference type="SUPFAM" id="SSF51011">
    <property type="entry name" value="Glycosyl hydrolase domain"/>
    <property type="match status" value="1"/>
</dbReference>
<dbReference type="CDD" id="cd06595">
    <property type="entry name" value="GH31_u1"/>
    <property type="match status" value="1"/>
</dbReference>
<evidence type="ECO:0000256" key="2">
    <source>
        <dbReference type="ARBA" id="ARBA00007806"/>
    </source>
</evidence>
<dbReference type="SUPFAM" id="SSF51445">
    <property type="entry name" value="(Trans)glycosidases"/>
    <property type="match status" value="1"/>
</dbReference>
<dbReference type="PANTHER" id="PTHR22762">
    <property type="entry name" value="ALPHA-GLUCOSIDASE"/>
    <property type="match status" value="1"/>
</dbReference>
<gene>
    <name evidence="7" type="ORF">PISL3812_00705</name>
</gene>
<dbReference type="Gene3D" id="3.20.20.80">
    <property type="entry name" value="Glycosidases"/>
    <property type="match status" value="1"/>
</dbReference>
<evidence type="ECO:0000256" key="4">
    <source>
        <dbReference type="RuleBase" id="RU361185"/>
    </source>
</evidence>
<comment type="similarity">
    <text evidence="2 4">Belongs to the glycosyl hydrolase 31 family.</text>
</comment>
<reference evidence="7 8" key="1">
    <citation type="submission" date="2015-04" db="EMBL/GenBank/DDBJ databases">
        <authorList>
            <person name="Syromyatnikov M.Y."/>
            <person name="Popov V.N."/>
        </authorList>
    </citation>
    <scope>NUCLEOTIDE SEQUENCE [LARGE SCALE GENOMIC DNA]</scope>
    <source>
        <strain evidence="7">WF-38-12</strain>
    </source>
</reference>
<name>A0A0U1LK09_TALIS</name>
<dbReference type="InterPro" id="IPR000322">
    <property type="entry name" value="Glyco_hydro_31_TIM"/>
</dbReference>
<accession>A0A0U1LK09</accession>
<dbReference type="OMA" id="SRYYEYT"/>
<dbReference type="EMBL" id="CVMT01000001">
    <property type="protein sequence ID" value="CRG83354.1"/>
    <property type="molecule type" value="Genomic_DNA"/>
</dbReference>
<proteinExistence type="inferred from homology"/>
<dbReference type="GO" id="GO:0006491">
    <property type="term" value="P:N-glycan processing"/>
    <property type="evidence" value="ECO:0007669"/>
    <property type="project" value="TreeGrafter"/>
</dbReference>
<dbReference type="Pfam" id="PF21365">
    <property type="entry name" value="Glyco_hydro_31_3rd"/>
    <property type="match status" value="1"/>
</dbReference>
<dbReference type="OrthoDB" id="1334205at2759"/>
<dbReference type="InterPro" id="IPR017853">
    <property type="entry name" value="GH"/>
</dbReference>
<dbReference type="Proteomes" id="UP000054383">
    <property type="component" value="Unassembled WGS sequence"/>
</dbReference>
<evidence type="ECO:0000256" key="3">
    <source>
        <dbReference type="ARBA" id="ARBA00012741"/>
    </source>
</evidence>
<evidence type="ECO:0000259" key="5">
    <source>
        <dbReference type="Pfam" id="PF01055"/>
    </source>
</evidence>
<dbReference type="GO" id="GO:0004558">
    <property type="term" value="F:alpha-1,4-glucosidase activity"/>
    <property type="evidence" value="ECO:0007669"/>
    <property type="project" value="UniProtKB-EC"/>
</dbReference>
<protein>
    <recommendedName>
        <fullName evidence="3">alpha-glucosidase</fullName>
        <ecNumber evidence="3">3.2.1.20</ecNumber>
    </recommendedName>
</protein>
<dbReference type="STRING" id="28573.A0A0U1LK09"/>
<dbReference type="InterPro" id="IPR048395">
    <property type="entry name" value="Glyco_hydro_31_C"/>
</dbReference>
<feature type="domain" description="Glycoside hydrolase family 31 TIM barrel" evidence="5">
    <location>
        <begin position="198"/>
        <end position="504"/>
    </location>
</feature>
<dbReference type="PANTHER" id="PTHR22762:SF89">
    <property type="entry name" value="ALPHA-XYLOSIDASE"/>
    <property type="match status" value="1"/>
</dbReference>
<evidence type="ECO:0000313" key="7">
    <source>
        <dbReference type="EMBL" id="CRG83354.1"/>
    </source>
</evidence>
<organism evidence="7 8">
    <name type="scientific">Talaromyces islandicus</name>
    <name type="common">Penicillium islandicum</name>
    <dbReference type="NCBI Taxonomy" id="28573"/>
    <lineage>
        <taxon>Eukaryota</taxon>
        <taxon>Fungi</taxon>
        <taxon>Dikarya</taxon>
        <taxon>Ascomycota</taxon>
        <taxon>Pezizomycotina</taxon>
        <taxon>Eurotiomycetes</taxon>
        <taxon>Eurotiomycetidae</taxon>
        <taxon>Eurotiales</taxon>
        <taxon>Trichocomaceae</taxon>
        <taxon>Talaromyces</taxon>
        <taxon>Talaromyces sect. Islandici</taxon>
    </lineage>
</organism>
<comment type="catalytic activity">
    <reaction evidence="1">
        <text>Hydrolysis of terminal, non-reducing (1-&gt;4)-linked alpha-D-glucose residues with release of alpha-D-glucose.</text>
        <dbReference type="EC" id="3.2.1.20"/>
    </reaction>
</comment>
<sequence>MHHRYEFAHEPRASPEAVVGGRATDNYRFTVLADGLLRYEWATDGQFEDRASVFAINRRLPVPEFRVKETEDSLQIITRRFHLTYNKKPFSSSGLHVVVKGNFHCHGSLWRYGETYADLGGTARTLDEANGRIPLEPGIMARGGFASLDDSESMLFDEDRWVTVRQPGGDRVDGYLFAYGHDFRDAIKAFYALSGPQPLLPRWAMGNWWSRYYAYSADEYLQLVDRFRSKGIPLSVAVLDMDWHLVDDPRIAATGVTGWTGYTWNKKLFPDPPAFLAELHKRGLRTSLNDHPADGVQSFEEPYEEMAKALNHDTSLGDPIPFDITNRAFLDAYFDILHRRFETEGMDLWWVDWQQGKHSRIPGIDPLWVLNHFHFLDSKFNGQLPLNFSRYAGPGSHRYPVGFSGDTYVTWDSLQFQPEYTASASNIGFGWWSHDIGGHMHGVKDNELLVRWVQYGTFSPILRLHSTNNPWNIKEPWNLPGQFEGVMSEFLQLRHRLVPYLYTMNVRAAEQGLPLVQPMYWAHPERDEAYEFQNQYLFGSELIVVPVTTPENPKSKQALTRAWLPPGRRLADIMTGIVYDSDRLLWISRKLSEFPVFAPEGSIIPLDAESSPRNDCGNPDNIEIILVVGADASFELVEDNGVGQTVSDVQFTRTPIKFEQSLGRLTIGPSMSVSDAPEKSTRGWSIRVIGCYSLKPEVSTKQGAAKILSAEVAHNGSIIHVGTSDCSDAVVVNLGAGDPQLDIFNPHERIMEFLREAYIELDLKAKITAILERRKPLGVTVGDLHSLGLDDAVLYPLLECLLADSRSAS</sequence>
<dbReference type="Gene3D" id="2.60.40.1760">
    <property type="entry name" value="glycosyl hydrolase (family 31)"/>
    <property type="match status" value="1"/>
</dbReference>
<feature type="domain" description="Glycosyl hydrolase family 31 C-terminal" evidence="6">
    <location>
        <begin position="512"/>
        <end position="604"/>
    </location>
</feature>
<evidence type="ECO:0000313" key="8">
    <source>
        <dbReference type="Proteomes" id="UP000054383"/>
    </source>
</evidence>
<dbReference type="GO" id="GO:0005975">
    <property type="term" value="P:carbohydrate metabolic process"/>
    <property type="evidence" value="ECO:0007669"/>
    <property type="project" value="InterPro"/>
</dbReference>
<dbReference type="AlphaFoldDB" id="A0A0U1LK09"/>